<dbReference type="GeneID" id="71984024"/>
<dbReference type="Proteomes" id="UP000756132">
    <property type="component" value="Chromosome 4"/>
</dbReference>
<accession>A0A9Q8P877</accession>
<reference evidence="1" key="2">
    <citation type="journal article" date="2022" name="Microb. Genom.">
        <title>A chromosome-scale genome assembly of the tomato pathogen Cladosporium fulvum reveals a compartmentalized genome architecture and the presence of a dispensable chromosome.</title>
        <authorList>
            <person name="Zaccaron A.Z."/>
            <person name="Chen L.H."/>
            <person name="Samaras A."/>
            <person name="Stergiopoulos I."/>
        </authorList>
    </citation>
    <scope>NUCLEOTIDE SEQUENCE</scope>
    <source>
        <strain evidence="1">Race5_Kim</strain>
    </source>
</reference>
<proteinExistence type="predicted"/>
<reference evidence="1" key="1">
    <citation type="submission" date="2021-12" db="EMBL/GenBank/DDBJ databases">
        <authorList>
            <person name="Zaccaron A."/>
            <person name="Stergiopoulos I."/>
        </authorList>
    </citation>
    <scope>NUCLEOTIDE SEQUENCE</scope>
    <source>
        <strain evidence="1">Race5_Kim</strain>
    </source>
</reference>
<dbReference type="PANTHER" id="PTHR42085">
    <property type="entry name" value="F-BOX DOMAIN-CONTAINING PROTEIN"/>
    <property type="match status" value="1"/>
</dbReference>
<name>A0A9Q8P877_PASFU</name>
<evidence type="ECO:0000313" key="2">
    <source>
        <dbReference type="Proteomes" id="UP000756132"/>
    </source>
</evidence>
<dbReference type="OrthoDB" id="5413827at2759"/>
<keyword evidence="2" id="KW-1185">Reference proteome</keyword>
<sequence length="173" mass="19529">MAATNARASLLSLPPELRNRIYHFALSPATTTHLDAPRRPDIPPLLITNRQIRQEAFGLYFHLLVLKLELTYLDCPILAADQFSSWMGQLRRVEKIRRIEVIAGSKEAIELFRGVLLVLAMYAEWYGEVGQGVIKMGYMDVMDPAGVDGVVWVQTKFLGEEGCEFEDGDTDEE</sequence>
<evidence type="ECO:0000313" key="1">
    <source>
        <dbReference type="EMBL" id="UJO16874.1"/>
    </source>
</evidence>
<protein>
    <submittedName>
        <fullName evidence="1">Uncharacterized protein</fullName>
    </submittedName>
</protein>
<dbReference type="PANTHER" id="PTHR42085:SF2">
    <property type="entry name" value="F-BOX DOMAIN-CONTAINING PROTEIN"/>
    <property type="match status" value="1"/>
</dbReference>
<dbReference type="KEGG" id="ffu:CLAFUR5_04146"/>
<dbReference type="EMBL" id="CP090166">
    <property type="protein sequence ID" value="UJO16874.1"/>
    <property type="molecule type" value="Genomic_DNA"/>
</dbReference>
<organism evidence="1 2">
    <name type="scientific">Passalora fulva</name>
    <name type="common">Tomato leaf mold</name>
    <name type="synonym">Cladosporium fulvum</name>
    <dbReference type="NCBI Taxonomy" id="5499"/>
    <lineage>
        <taxon>Eukaryota</taxon>
        <taxon>Fungi</taxon>
        <taxon>Dikarya</taxon>
        <taxon>Ascomycota</taxon>
        <taxon>Pezizomycotina</taxon>
        <taxon>Dothideomycetes</taxon>
        <taxon>Dothideomycetidae</taxon>
        <taxon>Mycosphaerellales</taxon>
        <taxon>Mycosphaerellaceae</taxon>
        <taxon>Fulvia</taxon>
    </lineage>
</organism>
<dbReference type="AlphaFoldDB" id="A0A9Q8P877"/>
<gene>
    <name evidence="1" type="ORF">CLAFUR5_04146</name>
</gene>
<dbReference type="InterPro" id="IPR038883">
    <property type="entry name" value="AN11006-like"/>
</dbReference>
<dbReference type="RefSeq" id="XP_047761240.1">
    <property type="nucleotide sequence ID" value="XM_047903294.1"/>
</dbReference>